<evidence type="ECO:0000256" key="3">
    <source>
        <dbReference type="ARBA" id="ARBA00022449"/>
    </source>
</evidence>
<keyword evidence="5 10" id="KW-0812">Transmembrane</keyword>
<evidence type="ECO:0000256" key="1">
    <source>
        <dbReference type="ARBA" id="ARBA00004651"/>
    </source>
</evidence>
<feature type="transmembrane region" description="Helical" evidence="10">
    <location>
        <begin position="169"/>
        <end position="189"/>
    </location>
</feature>
<feature type="transmembrane region" description="Helical" evidence="10">
    <location>
        <begin position="63"/>
        <end position="83"/>
    </location>
</feature>
<accession>A0A6J6E9F2</accession>
<feature type="transmembrane region" description="Helical" evidence="10">
    <location>
        <begin position="357"/>
        <end position="382"/>
    </location>
</feature>
<evidence type="ECO:0000256" key="4">
    <source>
        <dbReference type="ARBA" id="ARBA00022475"/>
    </source>
</evidence>
<feature type="transmembrane region" description="Helical" evidence="10">
    <location>
        <begin position="277"/>
        <end position="306"/>
    </location>
</feature>
<dbReference type="PIRSF" id="PIRSF006603">
    <property type="entry name" value="DinF"/>
    <property type="match status" value="1"/>
</dbReference>
<feature type="transmembrane region" description="Helical" evidence="10">
    <location>
        <begin position="95"/>
        <end position="116"/>
    </location>
</feature>
<keyword evidence="7" id="KW-0406">Ion transport</keyword>
<feature type="transmembrane region" description="Helical" evidence="10">
    <location>
        <begin position="201"/>
        <end position="223"/>
    </location>
</feature>
<feature type="transmembrane region" description="Helical" evidence="10">
    <location>
        <begin position="327"/>
        <end position="351"/>
    </location>
</feature>
<feature type="transmembrane region" description="Helical" evidence="10">
    <location>
        <begin position="21"/>
        <end position="43"/>
    </location>
</feature>
<evidence type="ECO:0000313" key="11">
    <source>
        <dbReference type="EMBL" id="CAB4571955.1"/>
    </source>
</evidence>
<feature type="transmembrane region" description="Helical" evidence="10">
    <location>
        <begin position="136"/>
        <end position="157"/>
    </location>
</feature>
<feature type="transmembrane region" description="Helical" evidence="10">
    <location>
        <begin position="244"/>
        <end position="265"/>
    </location>
</feature>
<dbReference type="InterPro" id="IPR002528">
    <property type="entry name" value="MATE_fam"/>
</dbReference>
<keyword evidence="6 10" id="KW-1133">Transmembrane helix</keyword>
<dbReference type="Pfam" id="PF01554">
    <property type="entry name" value="MatE"/>
    <property type="match status" value="2"/>
</dbReference>
<keyword evidence="4" id="KW-1003">Cell membrane</keyword>
<dbReference type="GO" id="GO:0042910">
    <property type="term" value="F:xenobiotic transmembrane transporter activity"/>
    <property type="evidence" value="ECO:0007669"/>
    <property type="project" value="InterPro"/>
</dbReference>
<evidence type="ECO:0000256" key="2">
    <source>
        <dbReference type="ARBA" id="ARBA00022448"/>
    </source>
</evidence>
<evidence type="ECO:0000256" key="10">
    <source>
        <dbReference type="SAM" id="Phobius"/>
    </source>
</evidence>
<dbReference type="EMBL" id="CAEZTM010000031">
    <property type="protein sequence ID" value="CAB4571955.1"/>
    <property type="molecule type" value="Genomic_DNA"/>
</dbReference>
<evidence type="ECO:0000256" key="8">
    <source>
        <dbReference type="ARBA" id="ARBA00023136"/>
    </source>
</evidence>
<keyword evidence="3" id="KW-0050">Antiport</keyword>
<evidence type="ECO:0000256" key="5">
    <source>
        <dbReference type="ARBA" id="ARBA00022692"/>
    </source>
</evidence>
<evidence type="ECO:0000256" key="6">
    <source>
        <dbReference type="ARBA" id="ARBA00022989"/>
    </source>
</evidence>
<keyword evidence="2" id="KW-0813">Transport</keyword>
<dbReference type="PANTHER" id="PTHR43298">
    <property type="entry name" value="MULTIDRUG RESISTANCE PROTEIN NORM-RELATED"/>
    <property type="match status" value="1"/>
</dbReference>
<dbReference type="GO" id="GO:0006811">
    <property type="term" value="P:monoatomic ion transport"/>
    <property type="evidence" value="ECO:0007669"/>
    <property type="project" value="UniProtKB-KW"/>
</dbReference>
<dbReference type="GO" id="GO:0015297">
    <property type="term" value="F:antiporter activity"/>
    <property type="evidence" value="ECO:0007669"/>
    <property type="project" value="UniProtKB-KW"/>
</dbReference>
<dbReference type="NCBIfam" id="TIGR00797">
    <property type="entry name" value="matE"/>
    <property type="match status" value="1"/>
</dbReference>
<dbReference type="GO" id="GO:0005886">
    <property type="term" value="C:plasma membrane"/>
    <property type="evidence" value="ECO:0007669"/>
    <property type="project" value="UniProtKB-SubCell"/>
</dbReference>
<protein>
    <recommendedName>
        <fullName evidence="9">Multidrug-efflux transporter</fullName>
    </recommendedName>
</protein>
<dbReference type="InterPro" id="IPR048279">
    <property type="entry name" value="MdtK-like"/>
</dbReference>
<name>A0A6J6E9F2_9ZZZZ</name>
<dbReference type="InterPro" id="IPR050222">
    <property type="entry name" value="MATE_MdtK"/>
</dbReference>
<proteinExistence type="predicted"/>
<dbReference type="AlphaFoldDB" id="A0A6J6E9F2"/>
<organism evidence="11">
    <name type="scientific">freshwater metagenome</name>
    <dbReference type="NCBI Taxonomy" id="449393"/>
    <lineage>
        <taxon>unclassified sequences</taxon>
        <taxon>metagenomes</taxon>
        <taxon>ecological metagenomes</taxon>
    </lineage>
</organism>
<evidence type="ECO:0000256" key="9">
    <source>
        <dbReference type="ARBA" id="ARBA00031636"/>
    </source>
</evidence>
<dbReference type="PANTHER" id="PTHR43298:SF2">
    <property type="entry name" value="FMN_FAD EXPORTER YEEO-RELATED"/>
    <property type="match status" value="1"/>
</dbReference>
<keyword evidence="8 10" id="KW-0472">Membrane</keyword>
<reference evidence="11" key="1">
    <citation type="submission" date="2020-05" db="EMBL/GenBank/DDBJ databases">
        <authorList>
            <person name="Chiriac C."/>
            <person name="Salcher M."/>
            <person name="Ghai R."/>
            <person name="Kavagutti S V."/>
        </authorList>
    </citation>
    <scope>NUCLEOTIDE SEQUENCE</scope>
</reference>
<sequence>MLRFTKGDHLPPRAGSKVARIAIPVSLEFMLVLGLTFVNQIIVGGLGGVAVAAVGFANSIHTIPVFFFGALNVGAGVVAARAFGGGQKRVVSKSVTFAVILSVVTGVVAAIPFVLFPDEILRLAGASEGVVTQGSGYLAVLVAGLAAGVLGMVLGAVLRSVDRPRSPMVATIITVALNTPLAIVFVYGIGPFEGMGVVGAAWATLITTVLKAVILLIQTYLVFDVANWLVPSTRRDWVTIGRPIIVLAFPMALTSISWTFGNFFYNVIVAQLGDGPLAAINIVFTMSSVFVVGSIGFGSAITVLVGQAIGAGNSAVAKDWVAYLLRLGIYTSIGFGGLFALSSLALPVLFPRVEADVLWAATLGILISAALQPIAVRMLLVASVLPSGNDTTGIIIGDFAGPYVVGLPLAIALAYFTPLGVLGAVIAKGGEDTVKWLIFAARNRRIRWDTVVQRHEDSLIGIGDPRTGPIATL</sequence>
<evidence type="ECO:0000256" key="7">
    <source>
        <dbReference type="ARBA" id="ARBA00023065"/>
    </source>
</evidence>
<comment type="subcellular location">
    <subcellularLocation>
        <location evidence="1">Cell membrane</location>
        <topology evidence="1">Multi-pass membrane protein</topology>
    </subcellularLocation>
</comment>
<gene>
    <name evidence="11" type="ORF">UFOPK1684_00782</name>
</gene>
<feature type="transmembrane region" description="Helical" evidence="10">
    <location>
        <begin position="403"/>
        <end position="427"/>
    </location>
</feature>